<dbReference type="Proteomes" id="UP000622687">
    <property type="component" value="Unassembled WGS sequence"/>
</dbReference>
<protein>
    <submittedName>
        <fullName evidence="2">DUF1540 domain-containing protein</fullName>
    </submittedName>
</protein>
<feature type="domain" description="DUF1540" evidence="1">
    <location>
        <begin position="6"/>
        <end position="43"/>
    </location>
</feature>
<dbReference type="RefSeq" id="WP_211142685.1">
    <property type="nucleotide sequence ID" value="NZ_JAEEGB010000012.1"/>
</dbReference>
<evidence type="ECO:0000259" key="1">
    <source>
        <dbReference type="Pfam" id="PF07561"/>
    </source>
</evidence>
<feature type="domain" description="DUF1540" evidence="1">
    <location>
        <begin position="79"/>
        <end position="117"/>
    </location>
</feature>
<dbReference type="AlphaFoldDB" id="A0A934HXT4"/>
<reference evidence="2" key="1">
    <citation type="submission" date="2020-12" db="EMBL/GenBank/DDBJ databases">
        <title>Clostridium thailandense sp. nov., a novel acetogenic bacterium isolated from peat land soil in Thailand.</title>
        <authorList>
            <person name="Chaikitkaew S."/>
            <person name="Birkeland N.K."/>
        </authorList>
    </citation>
    <scope>NUCLEOTIDE SEQUENCE</scope>
    <source>
        <strain evidence="2">DSM 17425</strain>
    </source>
</reference>
<evidence type="ECO:0000313" key="2">
    <source>
        <dbReference type="EMBL" id="MBI6873219.1"/>
    </source>
</evidence>
<gene>
    <name evidence="2" type="ORF">I6U51_10940</name>
</gene>
<dbReference type="Pfam" id="PF07561">
    <property type="entry name" value="DUF1540"/>
    <property type="match status" value="2"/>
</dbReference>
<keyword evidence="3" id="KW-1185">Reference proteome</keyword>
<accession>A0A934HXT4</accession>
<comment type="caution">
    <text evidence="2">The sequence shown here is derived from an EMBL/GenBank/DDBJ whole genome shotgun (WGS) entry which is preliminary data.</text>
</comment>
<organism evidence="2 3">
    <name type="scientific">Clostridium aciditolerans</name>
    <dbReference type="NCBI Taxonomy" id="339861"/>
    <lineage>
        <taxon>Bacteria</taxon>
        <taxon>Bacillati</taxon>
        <taxon>Bacillota</taxon>
        <taxon>Clostridia</taxon>
        <taxon>Eubacteriales</taxon>
        <taxon>Clostridiaceae</taxon>
        <taxon>Clostridium</taxon>
    </lineage>
</organism>
<evidence type="ECO:0000313" key="3">
    <source>
        <dbReference type="Proteomes" id="UP000622687"/>
    </source>
</evidence>
<dbReference type="InterPro" id="IPR011437">
    <property type="entry name" value="DUF1540"/>
</dbReference>
<proteinExistence type="predicted"/>
<dbReference type="EMBL" id="JAEEGB010000012">
    <property type="protein sequence ID" value="MBI6873219.1"/>
    <property type="molecule type" value="Genomic_DNA"/>
</dbReference>
<sequence length="122" mass="13459">MSGKLRCSAERCANNVNKFCVAASIHVNGSSAHSSPETDCDTFLEKGDIYSTSHFTNRNLSGEFTQLFSGESVEISPKIACEAENCIYNVNKLCSADFVQINGQEAHSSERTQCETFKEYNQ</sequence>
<name>A0A934HXT4_9CLOT</name>